<dbReference type="GO" id="GO:0006099">
    <property type="term" value="P:tricarboxylic acid cycle"/>
    <property type="evidence" value="ECO:0007669"/>
    <property type="project" value="TreeGrafter"/>
</dbReference>
<dbReference type="InterPro" id="IPR036714">
    <property type="entry name" value="SDH_sf"/>
</dbReference>
<evidence type="ECO:0000256" key="4">
    <source>
        <dbReference type="SAM" id="MobiDB-lite"/>
    </source>
</evidence>
<evidence type="ECO:0000256" key="3">
    <source>
        <dbReference type="ARBA" id="ARBA00023186"/>
    </source>
</evidence>
<dbReference type="InterPro" id="IPR005631">
    <property type="entry name" value="SDH"/>
</dbReference>
<comment type="similarity">
    <text evidence="1">Belongs to the SdhE FAD assembly factor family.</text>
</comment>
<accession>A0A4R3MH38</accession>
<feature type="compositionally biased region" description="Basic and acidic residues" evidence="4">
    <location>
        <begin position="12"/>
        <end position="23"/>
    </location>
</feature>
<dbReference type="Pfam" id="PF03937">
    <property type="entry name" value="Sdh5"/>
    <property type="match status" value="1"/>
</dbReference>
<evidence type="ECO:0000313" key="5">
    <source>
        <dbReference type="EMBL" id="TCT12537.1"/>
    </source>
</evidence>
<keyword evidence="3" id="KW-0143">Chaperone</keyword>
<gene>
    <name evidence="5" type="ORF">EDC22_102222</name>
</gene>
<comment type="caution">
    <text evidence="5">The sequence shown here is derived from an EMBL/GenBank/DDBJ whole genome shotgun (WGS) entry which is preliminary data.</text>
</comment>
<dbReference type="AlphaFoldDB" id="A0A4R3MH38"/>
<dbReference type="PANTHER" id="PTHR12469:SF2">
    <property type="entry name" value="SUCCINATE DEHYDROGENASE ASSEMBLY FACTOR 2, MITOCHONDRIAL"/>
    <property type="match status" value="1"/>
</dbReference>
<dbReference type="PANTHER" id="PTHR12469">
    <property type="entry name" value="PROTEIN EMI5 HOMOLOG, MITOCHONDRIAL"/>
    <property type="match status" value="1"/>
</dbReference>
<sequence length="108" mass="12165">MNMRDCNVTTPADRDSTPADESRRRKLGFRCWHRGTREMDLLLGRFADANLAAMSDAEVAELERLVEAPDPELFGWIAGTRPVPANYDTPMLAAIRDFHRRHPVSGAI</sequence>
<dbReference type="Gene3D" id="1.10.150.250">
    <property type="entry name" value="Flavinator of succinate dehydrogenase"/>
    <property type="match status" value="1"/>
</dbReference>
<protein>
    <recommendedName>
        <fullName evidence="2">FAD assembly factor SdhE</fullName>
    </recommendedName>
</protein>
<reference evidence="5 6" key="1">
    <citation type="submission" date="2019-03" db="EMBL/GenBank/DDBJ databases">
        <title>Genomic Encyclopedia of Type Strains, Phase IV (KMG-IV): sequencing the most valuable type-strain genomes for metagenomic binning, comparative biology and taxonomic classification.</title>
        <authorList>
            <person name="Goeker M."/>
        </authorList>
    </citation>
    <scope>NUCLEOTIDE SEQUENCE [LARGE SCALE GENOMIC DNA]</scope>
    <source>
        <strain evidence="5 6">DSM 19345</strain>
    </source>
</reference>
<evidence type="ECO:0000256" key="2">
    <source>
        <dbReference type="ARBA" id="ARBA00019418"/>
    </source>
</evidence>
<dbReference type="SUPFAM" id="SSF109910">
    <property type="entry name" value="YgfY-like"/>
    <property type="match status" value="1"/>
</dbReference>
<dbReference type="EMBL" id="SMAK01000002">
    <property type="protein sequence ID" value="TCT12537.1"/>
    <property type="molecule type" value="Genomic_DNA"/>
</dbReference>
<proteinExistence type="inferred from homology"/>
<organism evidence="5 6">
    <name type="scientific">Tepidamorphus gemmatus</name>
    <dbReference type="NCBI Taxonomy" id="747076"/>
    <lineage>
        <taxon>Bacteria</taxon>
        <taxon>Pseudomonadati</taxon>
        <taxon>Pseudomonadota</taxon>
        <taxon>Alphaproteobacteria</taxon>
        <taxon>Hyphomicrobiales</taxon>
        <taxon>Tepidamorphaceae</taxon>
        <taxon>Tepidamorphus</taxon>
    </lineage>
</organism>
<name>A0A4R3MH38_9HYPH</name>
<dbReference type="Proteomes" id="UP000295678">
    <property type="component" value="Unassembled WGS sequence"/>
</dbReference>
<evidence type="ECO:0000313" key="6">
    <source>
        <dbReference type="Proteomes" id="UP000295678"/>
    </source>
</evidence>
<keyword evidence="6" id="KW-1185">Reference proteome</keyword>
<evidence type="ECO:0000256" key="1">
    <source>
        <dbReference type="ARBA" id="ARBA00008571"/>
    </source>
</evidence>
<feature type="region of interest" description="Disordered" evidence="4">
    <location>
        <begin position="1"/>
        <end position="23"/>
    </location>
</feature>